<dbReference type="PROSITE" id="PS00065">
    <property type="entry name" value="D_2_HYDROXYACID_DH_1"/>
    <property type="match status" value="1"/>
</dbReference>
<dbReference type="GO" id="GO:0005829">
    <property type="term" value="C:cytosol"/>
    <property type="evidence" value="ECO:0007669"/>
    <property type="project" value="TreeGrafter"/>
</dbReference>
<comment type="caution">
    <text evidence="6">The sequence shown here is derived from an EMBL/GenBank/DDBJ whole genome shotgun (WGS) entry which is preliminary data.</text>
</comment>
<dbReference type="eggNOG" id="COG1052">
    <property type="taxonomic scope" value="Bacteria"/>
</dbReference>
<dbReference type="OrthoDB" id="9805416at2"/>
<evidence type="ECO:0000256" key="3">
    <source>
        <dbReference type="RuleBase" id="RU003719"/>
    </source>
</evidence>
<evidence type="ECO:0000313" key="6">
    <source>
        <dbReference type="EMBL" id="KDR95593.1"/>
    </source>
</evidence>
<dbReference type="InterPro" id="IPR006140">
    <property type="entry name" value="D-isomer_DH_NAD-bd"/>
</dbReference>
<dbReference type="GO" id="GO:0051287">
    <property type="term" value="F:NAD binding"/>
    <property type="evidence" value="ECO:0007669"/>
    <property type="project" value="InterPro"/>
</dbReference>
<dbReference type="InterPro" id="IPR029753">
    <property type="entry name" value="D-isomer_DH_CS"/>
</dbReference>
<dbReference type="RefSeq" id="WP_038263960.1">
    <property type="nucleotide sequence ID" value="NZ_FSRH01000006.1"/>
</dbReference>
<feature type="domain" description="D-isomer specific 2-hydroxyacid dehydrogenase catalytic" evidence="4">
    <location>
        <begin position="4"/>
        <end position="318"/>
    </location>
</feature>
<accession>A0A069RFQ4</accession>
<organism evidence="6 7">
    <name type="scientific">Peptoclostridium litorale DSM 5388</name>
    <dbReference type="NCBI Taxonomy" id="1121324"/>
    <lineage>
        <taxon>Bacteria</taxon>
        <taxon>Bacillati</taxon>
        <taxon>Bacillota</taxon>
        <taxon>Clostridia</taxon>
        <taxon>Peptostreptococcales</taxon>
        <taxon>Peptoclostridiaceae</taxon>
        <taxon>Peptoclostridium</taxon>
    </lineage>
</organism>
<name>A0A069RFQ4_PEPLI</name>
<dbReference type="FunFam" id="3.40.50.720:FF:000462">
    <property type="entry name" value="Glyoxylate reductase (NADP+)"/>
    <property type="match status" value="1"/>
</dbReference>
<evidence type="ECO:0000313" key="7">
    <source>
        <dbReference type="Proteomes" id="UP000027946"/>
    </source>
</evidence>
<dbReference type="SUPFAM" id="SSF51735">
    <property type="entry name" value="NAD(P)-binding Rossmann-fold domains"/>
    <property type="match status" value="1"/>
</dbReference>
<dbReference type="EC" id="1.1.1.26" evidence="6"/>
<sequence>MKKIFITRKIPQKAVDFLSERFDVEYNDSDIMLPKEELIGRVKDKDGVLCLLTDNIDSDVISAASGKCRIFANYAVGYNNIDVKAASSKGIIVTNTPGVLDDATADLAWALLFAGARRVVEADRYVRDGKFDSWKATLFLGMDISGKTMGVVGSGRIGTNFAKKAKAFGMDIIYTSRHRSERFEEETGGRHVSKEELFRESDFVSLHIPLTEGTMHYVSERELDMMKNSSVLINTARGPVVDEKALVKALQSGQIWGAGLDVFENEPQIEKELYSMDNVVLLPHIGSATVGTREEMGMIAARNIADVLGGKAPENCVNPQVLG</sequence>
<keyword evidence="7" id="KW-1185">Reference proteome</keyword>
<evidence type="ECO:0000256" key="2">
    <source>
        <dbReference type="ARBA" id="ARBA00023002"/>
    </source>
</evidence>
<comment type="similarity">
    <text evidence="1 3">Belongs to the D-isomer specific 2-hydroxyacid dehydrogenase family.</text>
</comment>
<dbReference type="GO" id="GO:0047964">
    <property type="term" value="F:glyoxylate reductase (NADH) activity"/>
    <property type="evidence" value="ECO:0007669"/>
    <property type="project" value="UniProtKB-EC"/>
</dbReference>
<dbReference type="InterPro" id="IPR050223">
    <property type="entry name" value="D-isomer_2-hydroxyacid_DH"/>
</dbReference>
<dbReference type="GO" id="GO:0030267">
    <property type="term" value="F:glyoxylate reductase (NADPH) activity"/>
    <property type="evidence" value="ECO:0007669"/>
    <property type="project" value="TreeGrafter"/>
</dbReference>
<proteinExistence type="inferred from homology"/>
<protein>
    <submittedName>
        <fullName evidence="6">Glyoxylate reductase GyaR</fullName>
        <ecNumber evidence="6">1.1.1.26</ecNumber>
    </submittedName>
</protein>
<dbReference type="EMBL" id="JJMM01000010">
    <property type="protein sequence ID" value="KDR95593.1"/>
    <property type="molecule type" value="Genomic_DNA"/>
</dbReference>
<keyword evidence="2 3" id="KW-0560">Oxidoreductase</keyword>
<dbReference type="GO" id="GO:0016618">
    <property type="term" value="F:hydroxypyruvate reductase [NAD(P)H] activity"/>
    <property type="evidence" value="ECO:0007669"/>
    <property type="project" value="TreeGrafter"/>
</dbReference>
<dbReference type="SUPFAM" id="SSF52283">
    <property type="entry name" value="Formate/glycerate dehydrogenase catalytic domain-like"/>
    <property type="match status" value="1"/>
</dbReference>
<dbReference type="CDD" id="cd05301">
    <property type="entry name" value="GDH"/>
    <property type="match status" value="1"/>
</dbReference>
<dbReference type="Pfam" id="PF00389">
    <property type="entry name" value="2-Hacid_dh"/>
    <property type="match status" value="1"/>
</dbReference>
<dbReference type="PROSITE" id="PS00671">
    <property type="entry name" value="D_2_HYDROXYACID_DH_3"/>
    <property type="match status" value="1"/>
</dbReference>
<dbReference type="InterPro" id="IPR036291">
    <property type="entry name" value="NAD(P)-bd_dom_sf"/>
</dbReference>
<reference evidence="6 7" key="1">
    <citation type="submission" date="2014-03" db="EMBL/GenBank/DDBJ databases">
        <title>Genome sequence of Clostridium litorale W6, DSM 5388.</title>
        <authorList>
            <person name="Poehlein A."/>
            <person name="Jagirdar A."/>
            <person name="Khonsari B."/>
            <person name="Chibani C.M."/>
            <person name="Gutierrez Gutierrez D.A."/>
            <person name="Davydova E."/>
            <person name="Alghaithi H.S."/>
            <person name="Nair K.P."/>
            <person name="Dhamotharan K."/>
            <person name="Chandran L."/>
            <person name="G W."/>
            <person name="Daniel R."/>
        </authorList>
    </citation>
    <scope>NUCLEOTIDE SEQUENCE [LARGE SCALE GENOMIC DNA]</scope>
    <source>
        <strain evidence="6 7">W6</strain>
    </source>
</reference>
<evidence type="ECO:0000256" key="1">
    <source>
        <dbReference type="ARBA" id="ARBA00005854"/>
    </source>
</evidence>
<dbReference type="PANTHER" id="PTHR10996">
    <property type="entry name" value="2-HYDROXYACID DEHYDROGENASE-RELATED"/>
    <property type="match status" value="1"/>
</dbReference>
<gene>
    <name evidence="6" type="primary">gyaR</name>
    <name evidence="6" type="ORF">CLIT_10c03200</name>
</gene>
<evidence type="ECO:0000259" key="5">
    <source>
        <dbReference type="Pfam" id="PF02826"/>
    </source>
</evidence>
<dbReference type="PANTHER" id="PTHR10996:SF283">
    <property type="entry name" value="GLYOXYLATE_HYDROXYPYRUVATE REDUCTASE B"/>
    <property type="match status" value="1"/>
</dbReference>
<dbReference type="Pfam" id="PF02826">
    <property type="entry name" value="2-Hacid_dh_C"/>
    <property type="match status" value="1"/>
</dbReference>
<dbReference type="InterPro" id="IPR029752">
    <property type="entry name" value="D-isomer_DH_CS1"/>
</dbReference>
<feature type="domain" description="D-isomer specific 2-hydroxyacid dehydrogenase NAD-binding" evidence="5">
    <location>
        <begin position="110"/>
        <end position="286"/>
    </location>
</feature>
<dbReference type="AlphaFoldDB" id="A0A069RFQ4"/>
<evidence type="ECO:0000259" key="4">
    <source>
        <dbReference type="Pfam" id="PF00389"/>
    </source>
</evidence>
<dbReference type="STRING" id="1121324.CLIT_10c03200"/>
<dbReference type="InterPro" id="IPR006139">
    <property type="entry name" value="D-isomer_2_OHA_DH_cat_dom"/>
</dbReference>
<dbReference type="Gene3D" id="3.40.50.720">
    <property type="entry name" value="NAD(P)-binding Rossmann-like Domain"/>
    <property type="match status" value="2"/>
</dbReference>
<dbReference type="Proteomes" id="UP000027946">
    <property type="component" value="Unassembled WGS sequence"/>
</dbReference>